<dbReference type="InterPro" id="IPR035899">
    <property type="entry name" value="DBL_dom_sf"/>
</dbReference>
<feature type="compositionally biased region" description="Polar residues" evidence="1">
    <location>
        <begin position="1220"/>
        <end position="1230"/>
    </location>
</feature>
<feature type="region of interest" description="Disordered" evidence="1">
    <location>
        <begin position="1692"/>
        <end position="1711"/>
    </location>
</feature>
<feature type="compositionally biased region" description="Basic residues" evidence="1">
    <location>
        <begin position="545"/>
        <end position="568"/>
    </location>
</feature>
<evidence type="ECO:0000313" key="4">
    <source>
        <dbReference type="EMBL" id="TRY55746.1"/>
    </source>
</evidence>
<feature type="region of interest" description="Disordered" evidence="1">
    <location>
        <begin position="1187"/>
        <end position="1207"/>
    </location>
</feature>
<dbReference type="Gene3D" id="2.30.29.30">
    <property type="entry name" value="Pleckstrin-homology domain (PH domain)/Phosphotyrosine-binding domain (PTB)"/>
    <property type="match status" value="1"/>
</dbReference>
<dbReference type="Gene3D" id="1.20.58.60">
    <property type="match status" value="1"/>
</dbReference>
<dbReference type="STRING" id="623744.A0A553MRD1"/>
<protein>
    <recommendedName>
        <fullName evidence="6">DH domain-containing protein</fullName>
    </recommendedName>
</protein>
<dbReference type="Proteomes" id="UP000316079">
    <property type="component" value="Unassembled WGS sequence"/>
</dbReference>
<dbReference type="SMART" id="SM00325">
    <property type="entry name" value="RhoGEF"/>
    <property type="match status" value="1"/>
</dbReference>
<dbReference type="SUPFAM" id="SSF50729">
    <property type="entry name" value="PH domain-like"/>
    <property type="match status" value="1"/>
</dbReference>
<evidence type="ECO:0008006" key="6">
    <source>
        <dbReference type="Google" id="ProtNLM"/>
    </source>
</evidence>
<dbReference type="SUPFAM" id="SSF48065">
    <property type="entry name" value="DBL homology domain (DH-domain)"/>
    <property type="match status" value="1"/>
</dbReference>
<feature type="region of interest" description="Disordered" evidence="1">
    <location>
        <begin position="391"/>
        <end position="411"/>
    </location>
</feature>
<feature type="compositionally biased region" description="Basic and acidic residues" evidence="1">
    <location>
        <begin position="391"/>
        <end position="406"/>
    </location>
</feature>
<feature type="region of interest" description="Disordered" evidence="1">
    <location>
        <begin position="1220"/>
        <end position="1276"/>
    </location>
</feature>
<dbReference type="PANTHER" id="PTHR45845:SF4">
    <property type="entry name" value="PLECKSTRIN HOMOLOGY DOMAIN CONTAINING, FAMILY G (WITH RHOGEF DOMAIN) MEMBER 4"/>
    <property type="match status" value="1"/>
</dbReference>
<evidence type="ECO:0000259" key="2">
    <source>
        <dbReference type="PROSITE" id="PS50003"/>
    </source>
</evidence>
<feature type="compositionally biased region" description="Polar residues" evidence="1">
    <location>
        <begin position="1238"/>
        <end position="1276"/>
    </location>
</feature>
<feature type="domain" description="DH" evidence="3">
    <location>
        <begin position="1365"/>
        <end position="1505"/>
    </location>
</feature>
<dbReference type="PROSITE" id="PS50003">
    <property type="entry name" value="PH_DOMAIN"/>
    <property type="match status" value="1"/>
</dbReference>
<dbReference type="InterPro" id="IPR000219">
    <property type="entry name" value="DH_dom"/>
</dbReference>
<name>A0A553MRD1_9TELE</name>
<gene>
    <name evidence="4" type="ORF">DNTS_016169</name>
</gene>
<dbReference type="SMART" id="SM00233">
    <property type="entry name" value="PH"/>
    <property type="match status" value="1"/>
</dbReference>
<accession>A0A553MRD1</accession>
<dbReference type="PROSITE" id="PS50010">
    <property type="entry name" value="DH_2"/>
    <property type="match status" value="1"/>
</dbReference>
<dbReference type="OrthoDB" id="8645278at2759"/>
<reference evidence="4 5" key="1">
    <citation type="journal article" date="2019" name="Sci. Data">
        <title>Hybrid genome assembly and annotation of Danionella translucida.</title>
        <authorList>
            <person name="Kadobianskyi M."/>
            <person name="Schulze L."/>
            <person name="Schuelke M."/>
            <person name="Judkewitz B."/>
        </authorList>
    </citation>
    <scope>NUCLEOTIDE SEQUENCE [LARGE SCALE GENOMIC DNA]</scope>
    <source>
        <strain evidence="4 5">Bolton</strain>
    </source>
</reference>
<feature type="region of interest" description="Disordered" evidence="1">
    <location>
        <begin position="318"/>
        <end position="352"/>
    </location>
</feature>
<dbReference type="Gene3D" id="1.20.900.10">
    <property type="entry name" value="Dbl homology (DH) domain"/>
    <property type="match status" value="1"/>
</dbReference>
<dbReference type="InterPro" id="IPR001849">
    <property type="entry name" value="PH_domain"/>
</dbReference>
<dbReference type="InterPro" id="IPR055251">
    <property type="entry name" value="SOS1_NGEF_PH"/>
</dbReference>
<keyword evidence="5" id="KW-1185">Reference proteome</keyword>
<dbReference type="EMBL" id="SRMA01027311">
    <property type="protein sequence ID" value="TRY55746.1"/>
    <property type="molecule type" value="Genomic_DNA"/>
</dbReference>
<feature type="compositionally biased region" description="Polar residues" evidence="1">
    <location>
        <begin position="572"/>
        <end position="603"/>
    </location>
</feature>
<feature type="domain" description="PH" evidence="2">
    <location>
        <begin position="1541"/>
        <end position="1650"/>
    </location>
</feature>
<proteinExistence type="predicted"/>
<sequence>MGSEAVEDCVQGALSSLYPPFESTAPPLLSQSQYLGCLFLHSGWPLCLGEKVVVQLSTLDWRLLRSTDFYLQVVPFSTRCPRLALKCLAPGGRNVKEVLVPESQHPLVFTSEWLHCINKDRGCKREGVGCLDTCLVSTCDGVVRIPWGEVVYPKLLHNPSDPLQDNPDPTDLSSGDTGLDWASSSGEHDSWSWNEEDDLPPDRNIPETGATLQCLRKNSGDLSVVDGAGDYVELLEARGGPDGGADPKQRYLEMHGINKTKTLPLCRRTKAIRIRKGKGRGYGRTEFAHRTGSMVRRDSNKICRHETVSSSDLDVSRPLPRVIDTGRPRSSYLSSFQDSDESARDPVGYESKPSCIDNLIKERKPGVGKEIDETEGTLKWEKHERNYSKTISRDDDDVRNNDESLGERQLGPSERLQCDCVEKSQTGTLNNKHSFAGLESTLNAVCNGPNPLTVCEEADDMGKNMAGRRTRGKSFQDSVPDNVFDSSCCAQSRTKVTDSANNEKTDEILTLSTAERAIKEKKIEETSQSSVSTRGKEIKTGVFRAARRKKKTKRGKGKAKTNTRLQHKGKTDQMSSKLLTKIAQPTSHSSPLSEGSKPSTESKNCVPIPDTLNSKAKDCESQSDTSCLDPMLNGIGLSEPPAHLEPKAPLLRLGDQDLNLLQSGKLIITGTMDRLGRALVVTASHLSEDGWNEDEMIKVLSCYHSITRPMAKGKGLTVIVDSRKSAPSELCLSALKHFKEYMATGLDSVLILTEEQDESPQVCLEGIEHLPKDLGGDFNHCHEDWLAFRLSVEQLSIRCESALTLLEDALQSMNSEPLPDSIQKVPLSMDKHRKLMTSILTDHRLTELQQRGGAWLAGLTNGISGLAQKSPECKAALSVTSDLYNSVDDALHRLVQVSNQRSQDLESLVRLAGMVEKLNKCEMEMVCVQEQLEEYKEPLVSLNKLTLTQHKFRSFRDAAMDLHSETLVLLVELENWSELDWTGFGGVLVKLPPVRERLRNMSHCLTDCWTKLDNTQRLLSTLTEASQWCDVVSSSSPPFSSSSSPLSSLPPIPPSRFHDARALALDLGGGALLDLWSKTLERYQKTLSQFKSRILQAERGTTRTQESETGARGRTQAPSISSLSCSEGEGESEWYSGGEGDGGMQSWGSLASLFKPQNCSTLKITEEKKKEGVSQGGPKFLQNLLHPVKKNTPDAPGPPKPPRKRHPSFDLQALLASRRLGTTSKTNEFTLDQVKPVESTSGQSNPPESTSPNSKLTESSWGQAKPTDSTASQASPLSWLSRKVITDPILTAGVTVAVPGWKDSSEGGRGGGVLIRGVEVSSKEVADHTGFSRQHVLLSRTEREMGTERPGATAQSKLYLQWCRLLSTERQYVALLKGVEDYYLPLLESPDAPSALRGKTESLFSNWRSLSAFHSHLLLPAMEGALSHTLQQSDCFTKYKDQFVLLYSNFIRSRPEPEAPLISQAADYFKTQLSTSSSLSALPFPSCLSAPTQRLHQYCQTLEEMGGVNPTSDSALSILRHAQRLGDDLRASDLITGCPIPVVERGDLVRQGELCVCRRKKKSGLRNVFLYQNYIIFTKHKNTHTGSSVYGYKHSIKTGEAGLTQSVGEDGLRFELWVRQASRTRECVTLQSVSVQERENWSQAIAQLLWSHAINNTELCLKESLCMGVSSKLLLDVTGASELDSNSLSERVQSSCSDSSSVGSVKESDTSTGNTQLFALHLCLILKADLKNNMLWGKSTFMPGLKLDQLFIFMYHAQQAKTHLKETVHLIFHETAVFSFS</sequence>
<dbReference type="InterPro" id="IPR052231">
    <property type="entry name" value="Rho_GEF_signaling-related"/>
</dbReference>
<feature type="region of interest" description="Disordered" evidence="1">
    <location>
        <begin position="1098"/>
        <end position="1141"/>
    </location>
</feature>
<dbReference type="Pfam" id="PF00621">
    <property type="entry name" value="RhoGEF"/>
    <property type="match status" value="1"/>
</dbReference>
<evidence type="ECO:0000256" key="1">
    <source>
        <dbReference type="SAM" id="MobiDB-lite"/>
    </source>
</evidence>
<feature type="region of interest" description="Disordered" evidence="1">
    <location>
        <begin position="158"/>
        <end position="204"/>
    </location>
</feature>
<comment type="caution">
    <text evidence="4">The sequence shown here is derived from an EMBL/GenBank/DDBJ whole genome shotgun (WGS) entry which is preliminary data.</text>
</comment>
<evidence type="ECO:0000259" key="3">
    <source>
        <dbReference type="PROSITE" id="PS50010"/>
    </source>
</evidence>
<feature type="region of interest" description="Disordered" evidence="1">
    <location>
        <begin position="524"/>
        <end position="623"/>
    </location>
</feature>
<dbReference type="PANTHER" id="PTHR45845">
    <property type="entry name" value="RHO GUANINE NUCLEOTIDE EXCHANGE FACTOR-RELATED"/>
    <property type="match status" value="1"/>
</dbReference>
<feature type="compositionally biased region" description="Low complexity" evidence="1">
    <location>
        <begin position="1692"/>
        <end position="1705"/>
    </location>
</feature>
<evidence type="ECO:0000313" key="5">
    <source>
        <dbReference type="Proteomes" id="UP000316079"/>
    </source>
</evidence>
<dbReference type="Pfam" id="PF22697">
    <property type="entry name" value="SOS1_NGEF_PH"/>
    <property type="match status" value="1"/>
</dbReference>
<dbReference type="GO" id="GO:0005085">
    <property type="term" value="F:guanyl-nucleotide exchange factor activity"/>
    <property type="evidence" value="ECO:0007669"/>
    <property type="project" value="InterPro"/>
</dbReference>
<organism evidence="4 5">
    <name type="scientific">Danionella cerebrum</name>
    <dbReference type="NCBI Taxonomy" id="2873325"/>
    <lineage>
        <taxon>Eukaryota</taxon>
        <taxon>Metazoa</taxon>
        <taxon>Chordata</taxon>
        <taxon>Craniata</taxon>
        <taxon>Vertebrata</taxon>
        <taxon>Euteleostomi</taxon>
        <taxon>Actinopterygii</taxon>
        <taxon>Neopterygii</taxon>
        <taxon>Teleostei</taxon>
        <taxon>Ostariophysi</taxon>
        <taxon>Cypriniformes</taxon>
        <taxon>Danionidae</taxon>
        <taxon>Danioninae</taxon>
        <taxon>Danionella</taxon>
    </lineage>
</organism>
<dbReference type="InterPro" id="IPR011993">
    <property type="entry name" value="PH-like_dom_sf"/>
</dbReference>